<dbReference type="InterPro" id="IPR038770">
    <property type="entry name" value="Na+/solute_symporter_sf"/>
</dbReference>
<feature type="transmembrane region" description="Helical" evidence="8">
    <location>
        <begin position="191"/>
        <end position="210"/>
    </location>
</feature>
<feature type="transmembrane region" description="Helical" evidence="8">
    <location>
        <begin position="6"/>
        <end position="26"/>
    </location>
</feature>
<sequence length="303" mass="32834">MNDVINRMALLFILMAVGYAANKAGILDEKGNMIVSKLIMNVTMVATILDSVAGIQIEDKSELVVVFALAAIPFIIFPIISKVLIRIMKTPGDKRAAFEAMLIFPNLGFMGVPVISGLYGEEAIFYVSIFMLVFNLVFFSYGLIILSKNTEAGKINFRSMLNPGVVASLFSMVIFFFDIRFPVPIAEGLDMLGGATTPLAMIVIGSTIADVSVREVFTEKRIYIFAVIKLIIYPVIVWLLVRNFVENQSLTGIAVILTGMPTAASVVMACNECGSGAKFVSKGIFISTLGSMITIPLLTALIS</sequence>
<dbReference type="PANTHER" id="PTHR36838:SF1">
    <property type="entry name" value="SLR1864 PROTEIN"/>
    <property type="match status" value="1"/>
</dbReference>
<dbReference type="GO" id="GO:0005886">
    <property type="term" value="C:plasma membrane"/>
    <property type="evidence" value="ECO:0007669"/>
    <property type="project" value="UniProtKB-SubCell"/>
</dbReference>
<dbReference type="PANTHER" id="PTHR36838">
    <property type="entry name" value="AUXIN EFFLUX CARRIER FAMILY PROTEIN"/>
    <property type="match status" value="1"/>
</dbReference>
<dbReference type="Gene3D" id="1.20.1530.20">
    <property type="match status" value="1"/>
</dbReference>
<comment type="subcellular location">
    <subcellularLocation>
        <location evidence="1">Cell membrane</location>
        <topology evidence="1">Multi-pass membrane protein</topology>
    </subcellularLocation>
</comment>
<feature type="transmembrane region" description="Helical" evidence="8">
    <location>
        <begin position="222"/>
        <end position="241"/>
    </location>
</feature>
<dbReference type="EMBL" id="FMKA01000048">
    <property type="protein sequence ID" value="SCP99601.1"/>
    <property type="molecule type" value="Genomic_DNA"/>
</dbReference>
<feature type="transmembrane region" description="Helical" evidence="8">
    <location>
        <begin position="63"/>
        <end position="85"/>
    </location>
</feature>
<keyword evidence="3" id="KW-0813">Transport</keyword>
<comment type="similarity">
    <text evidence="2">Belongs to the auxin efflux carrier (TC 2.A.69) family.</text>
</comment>
<accession>A0A1D3TYR8</accession>
<dbReference type="OrthoDB" id="9798064at2"/>
<dbReference type="AlphaFoldDB" id="A0A1D3TYR8"/>
<feature type="transmembrane region" description="Helical" evidence="8">
    <location>
        <begin position="38"/>
        <end position="57"/>
    </location>
</feature>
<evidence type="ECO:0000256" key="4">
    <source>
        <dbReference type="ARBA" id="ARBA00022475"/>
    </source>
</evidence>
<evidence type="ECO:0000256" key="8">
    <source>
        <dbReference type="SAM" id="Phobius"/>
    </source>
</evidence>
<feature type="transmembrane region" description="Helical" evidence="8">
    <location>
        <begin position="283"/>
        <end position="302"/>
    </location>
</feature>
<dbReference type="InterPro" id="IPR004776">
    <property type="entry name" value="Mem_transp_PIN-like"/>
</dbReference>
<proteinExistence type="inferred from homology"/>
<keyword evidence="4" id="KW-1003">Cell membrane</keyword>
<protein>
    <recommendedName>
        <fullName evidence="11">AEC family transporter</fullName>
    </recommendedName>
</protein>
<keyword evidence="5 8" id="KW-0812">Transmembrane</keyword>
<dbReference type="Proteomes" id="UP000199315">
    <property type="component" value="Unassembled WGS sequence"/>
</dbReference>
<dbReference type="GO" id="GO:0055085">
    <property type="term" value="P:transmembrane transport"/>
    <property type="evidence" value="ECO:0007669"/>
    <property type="project" value="InterPro"/>
</dbReference>
<dbReference type="STRING" id="1619234.SAMN05421730_104811"/>
<evidence type="ECO:0000256" key="1">
    <source>
        <dbReference type="ARBA" id="ARBA00004651"/>
    </source>
</evidence>
<evidence type="ECO:0000313" key="10">
    <source>
        <dbReference type="Proteomes" id="UP000199315"/>
    </source>
</evidence>
<name>A0A1D3TYR8_9FIRM</name>
<feature type="transmembrane region" description="Helical" evidence="8">
    <location>
        <begin position="97"/>
        <end position="119"/>
    </location>
</feature>
<evidence type="ECO:0000313" key="9">
    <source>
        <dbReference type="EMBL" id="SCP99601.1"/>
    </source>
</evidence>
<evidence type="ECO:0000256" key="2">
    <source>
        <dbReference type="ARBA" id="ARBA00010145"/>
    </source>
</evidence>
<feature type="transmembrane region" description="Helical" evidence="8">
    <location>
        <begin position="159"/>
        <end position="179"/>
    </location>
</feature>
<evidence type="ECO:0000256" key="7">
    <source>
        <dbReference type="ARBA" id="ARBA00023136"/>
    </source>
</evidence>
<evidence type="ECO:0000256" key="3">
    <source>
        <dbReference type="ARBA" id="ARBA00022448"/>
    </source>
</evidence>
<evidence type="ECO:0000256" key="6">
    <source>
        <dbReference type="ARBA" id="ARBA00022989"/>
    </source>
</evidence>
<feature type="transmembrane region" description="Helical" evidence="8">
    <location>
        <begin position="253"/>
        <end position="271"/>
    </location>
</feature>
<organism evidence="9 10">
    <name type="scientific">Anaerobium acetethylicum</name>
    <dbReference type="NCBI Taxonomy" id="1619234"/>
    <lineage>
        <taxon>Bacteria</taxon>
        <taxon>Bacillati</taxon>
        <taxon>Bacillota</taxon>
        <taxon>Clostridia</taxon>
        <taxon>Lachnospirales</taxon>
        <taxon>Lachnospiraceae</taxon>
        <taxon>Anaerobium</taxon>
    </lineage>
</organism>
<evidence type="ECO:0000256" key="5">
    <source>
        <dbReference type="ARBA" id="ARBA00022692"/>
    </source>
</evidence>
<keyword evidence="6 8" id="KW-1133">Transmembrane helix</keyword>
<dbReference type="Pfam" id="PF03547">
    <property type="entry name" value="Mem_trans"/>
    <property type="match status" value="1"/>
</dbReference>
<evidence type="ECO:0008006" key="11">
    <source>
        <dbReference type="Google" id="ProtNLM"/>
    </source>
</evidence>
<feature type="transmembrane region" description="Helical" evidence="8">
    <location>
        <begin position="125"/>
        <end position="147"/>
    </location>
</feature>
<dbReference type="RefSeq" id="WP_091236907.1">
    <property type="nucleotide sequence ID" value="NZ_FMKA01000048.1"/>
</dbReference>
<gene>
    <name evidence="9" type="ORF">SAMN05421730_104811</name>
</gene>
<reference evidence="9 10" key="1">
    <citation type="submission" date="2016-09" db="EMBL/GenBank/DDBJ databases">
        <authorList>
            <person name="Capua I."/>
            <person name="De Benedictis P."/>
            <person name="Joannis T."/>
            <person name="Lombin L.H."/>
            <person name="Cattoli G."/>
        </authorList>
    </citation>
    <scope>NUCLEOTIDE SEQUENCE [LARGE SCALE GENOMIC DNA]</scope>
    <source>
        <strain evidence="9 10">GluBS11</strain>
    </source>
</reference>
<keyword evidence="7 8" id="KW-0472">Membrane</keyword>
<keyword evidence="10" id="KW-1185">Reference proteome</keyword>